<accession>A0AAV0Z8Z5</accession>
<sequence length="124" mass="14702">MSAFLCDVFPMSNGGLQIVLNLYIVLNFSFFVKCLSECILLNFRSQGTLNWVYQLSAVKKDQHMIKFYRMLEWWITCLVLKAQQIYRLCWIELERPFFIVIDNTLISLMQLKEYIDDTEDLVAV</sequence>
<feature type="transmembrane region" description="Helical" evidence="1">
    <location>
        <begin position="20"/>
        <end position="43"/>
    </location>
</feature>
<evidence type="ECO:0000256" key="1">
    <source>
        <dbReference type="SAM" id="Phobius"/>
    </source>
</evidence>
<dbReference type="AlphaFoldDB" id="A0AAV0Z8Z5"/>
<gene>
    <name evidence="2" type="ORF">VFH_I154040</name>
</gene>
<dbReference type="Proteomes" id="UP001157006">
    <property type="component" value="Chromosome 1S"/>
</dbReference>
<organism evidence="2 3">
    <name type="scientific">Vicia faba</name>
    <name type="common">Broad bean</name>
    <name type="synonym">Faba vulgaris</name>
    <dbReference type="NCBI Taxonomy" id="3906"/>
    <lineage>
        <taxon>Eukaryota</taxon>
        <taxon>Viridiplantae</taxon>
        <taxon>Streptophyta</taxon>
        <taxon>Embryophyta</taxon>
        <taxon>Tracheophyta</taxon>
        <taxon>Spermatophyta</taxon>
        <taxon>Magnoliopsida</taxon>
        <taxon>eudicotyledons</taxon>
        <taxon>Gunneridae</taxon>
        <taxon>Pentapetalae</taxon>
        <taxon>rosids</taxon>
        <taxon>fabids</taxon>
        <taxon>Fabales</taxon>
        <taxon>Fabaceae</taxon>
        <taxon>Papilionoideae</taxon>
        <taxon>50 kb inversion clade</taxon>
        <taxon>NPAAA clade</taxon>
        <taxon>Hologalegina</taxon>
        <taxon>IRL clade</taxon>
        <taxon>Fabeae</taxon>
        <taxon>Vicia</taxon>
    </lineage>
</organism>
<keyword evidence="3" id="KW-1185">Reference proteome</keyword>
<dbReference type="EMBL" id="OX451735">
    <property type="protein sequence ID" value="CAI8594704.1"/>
    <property type="molecule type" value="Genomic_DNA"/>
</dbReference>
<evidence type="ECO:0000313" key="3">
    <source>
        <dbReference type="Proteomes" id="UP001157006"/>
    </source>
</evidence>
<proteinExistence type="predicted"/>
<reference evidence="2 3" key="1">
    <citation type="submission" date="2023-01" db="EMBL/GenBank/DDBJ databases">
        <authorList>
            <person name="Kreplak J."/>
        </authorList>
    </citation>
    <scope>NUCLEOTIDE SEQUENCE [LARGE SCALE GENOMIC DNA]</scope>
</reference>
<name>A0AAV0Z8Z5_VICFA</name>
<keyword evidence="1" id="KW-1133">Transmembrane helix</keyword>
<protein>
    <submittedName>
        <fullName evidence="2">Uncharacterized protein</fullName>
    </submittedName>
</protein>
<evidence type="ECO:0000313" key="2">
    <source>
        <dbReference type="EMBL" id="CAI8594704.1"/>
    </source>
</evidence>
<keyword evidence="1" id="KW-0472">Membrane</keyword>
<keyword evidence="1" id="KW-0812">Transmembrane</keyword>